<gene>
    <name evidence="3" type="ORF">SAMN02982922_2614</name>
</gene>
<proteinExistence type="predicted"/>
<keyword evidence="2" id="KW-0472">Membrane</keyword>
<keyword evidence="2" id="KW-1133">Transmembrane helix</keyword>
<keyword evidence="4" id="KW-1185">Reference proteome</keyword>
<accession>A0A1X7NWJ0</accession>
<feature type="region of interest" description="Disordered" evidence="1">
    <location>
        <begin position="151"/>
        <end position="197"/>
    </location>
</feature>
<dbReference type="EMBL" id="FXBL01000004">
    <property type="protein sequence ID" value="SMH41679.1"/>
    <property type="molecule type" value="Genomic_DNA"/>
</dbReference>
<dbReference type="AlphaFoldDB" id="A0A1X7NWJ0"/>
<keyword evidence="2" id="KW-0812">Transmembrane</keyword>
<evidence type="ECO:0000313" key="3">
    <source>
        <dbReference type="EMBL" id="SMH41679.1"/>
    </source>
</evidence>
<evidence type="ECO:0000256" key="1">
    <source>
        <dbReference type="SAM" id="MobiDB-lite"/>
    </source>
</evidence>
<protein>
    <submittedName>
        <fullName evidence="3">Type II secretory pathway, component PulK</fullName>
    </submittedName>
</protein>
<organism evidence="3 4">
    <name type="scientific">Mesorhizobium australicum</name>
    <dbReference type="NCBI Taxonomy" id="536018"/>
    <lineage>
        <taxon>Bacteria</taxon>
        <taxon>Pseudomonadati</taxon>
        <taxon>Pseudomonadota</taxon>
        <taxon>Alphaproteobacteria</taxon>
        <taxon>Hyphomicrobiales</taxon>
        <taxon>Phyllobacteriaceae</taxon>
        <taxon>Mesorhizobium</taxon>
    </lineage>
</organism>
<sequence>MSHLLPPACPRDGEPRDAEAGFALLMVLLFLLAVTAILAPLVLGARTELLVASNQLQQQRLETIADGLLTVLARDLAAPPTEPRNEEIRVRSEPLRCRSTRYLIEARIQDQRGLIGINNAPAELLSEGFRALGFPSGDIAELTEALIAYRTRPPEDDGDGGGGDGGGDGNGNGDGGNGGGEGDPQRTPQVAPAAGAEDRVAGGLKRLPFEAVEELYDFEGFRGKPVRALTEVFSTRNTADTILGPRISTRLSSVLPSKPTPKYPFILPDEEEGAKTYRVDVELRTLDGGMSGYAGAVLTASENETGEFSIVERTSNPEFLPEGESGFSGLVECDMIFGAGVAAVLASDP</sequence>
<name>A0A1X7NWJ0_9HYPH</name>
<feature type="transmembrane region" description="Helical" evidence="2">
    <location>
        <begin position="20"/>
        <end position="43"/>
    </location>
</feature>
<dbReference type="OrthoDB" id="8419133at2"/>
<reference evidence="3 4" key="1">
    <citation type="submission" date="2017-04" db="EMBL/GenBank/DDBJ databases">
        <authorList>
            <person name="Afonso C.L."/>
            <person name="Miller P.J."/>
            <person name="Scott M.A."/>
            <person name="Spackman E."/>
            <person name="Goraichik I."/>
            <person name="Dimitrov K.M."/>
            <person name="Suarez D.L."/>
            <person name="Swayne D.E."/>
        </authorList>
    </citation>
    <scope>NUCLEOTIDE SEQUENCE [LARGE SCALE GENOMIC DNA]</scope>
    <source>
        <strain evidence="3 4">B5P</strain>
    </source>
</reference>
<evidence type="ECO:0000256" key="2">
    <source>
        <dbReference type="SAM" id="Phobius"/>
    </source>
</evidence>
<dbReference type="RefSeq" id="WP_085464540.1">
    <property type="nucleotide sequence ID" value="NZ_FXBL01000004.1"/>
</dbReference>
<dbReference type="Proteomes" id="UP000193083">
    <property type="component" value="Unassembled WGS sequence"/>
</dbReference>
<feature type="compositionally biased region" description="Gly residues" evidence="1">
    <location>
        <begin position="160"/>
        <end position="182"/>
    </location>
</feature>
<evidence type="ECO:0000313" key="4">
    <source>
        <dbReference type="Proteomes" id="UP000193083"/>
    </source>
</evidence>